<dbReference type="EMBL" id="JAWDJW010007702">
    <property type="protein sequence ID" value="KAK3061659.1"/>
    <property type="molecule type" value="Genomic_DNA"/>
</dbReference>
<gene>
    <name evidence="1" type="ORF">LTS18_005711</name>
</gene>
<organism evidence="1 2">
    <name type="scientific">Coniosporium uncinatum</name>
    <dbReference type="NCBI Taxonomy" id="93489"/>
    <lineage>
        <taxon>Eukaryota</taxon>
        <taxon>Fungi</taxon>
        <taxon>Dikarya</taxon>
        <taxon>Ascomycota</taxon>
        <taxon>Pezizomycotina</taxon>
        <taxon>Dothideomycetes</taxon>
        <taxon>Dothideomycetes incertae sedis</taxon>
        <taxon>Coniosporium</taxon>
    </lineage>
</organism>
<dbReference type="Proteomes" id="UP001186974">
    <property type="component" value="Unassembled WGS sequence"/>
</dbReference>
<feature type="non-terminal residue" evidence="1">
    <location>
        <position position="302"/>
    </location>
</feature>
<evidence type="ECO:0000313" key="2">
    <source>
        <dbReference type="Proteomes" id="UP001186974"/>
    </source>
</evidence>
<evidence type="ECO:0000313" key="1">
    <source>
        <dbReference type="EMBL" id="KAK3061659.1"/>
    </source>
</evidence>
<protein>
    <submittedName>
        <fullName evidence="1">Uncharacterized protein</fullName>
    </submittedName>
</protein>
<keyword evidence="2" id="KW-1185">Reference proteome</keyword>
<comment type="caution">
    <text evidence="1">The sequence shown here is derived from an EMBL/GenBank/DDBJ whole genome shotgun (WGS) entry which is preliminary data.</text>
</comment>
<reference evidence="1" key="1">
    <citation type="submission" date="2024-09" db="EMBL/GenBank/DDBJ databases">
        <title>Black Yeasts Isolated from many extreme environments.</title>
        <authorList>
            <person name="Coleine C."/>
            <person name="Stajich J.E."/>
            <person name="Selbmann L."/>
        </authorList>
    </citation>
    <scope>NUCLEOTIDE SEQUENCE</scope>
    <source>
        <strain evidence="1">CCFEE 5737</strain>
    </source>
</reference>
<proteinExistence type="predicted"/>
<name>A0ACC3D4C3_9PEZI</name>
<sequence>MADTETPPPLHGPTAKEKKYDRQLRLWAAAGQAALEEAHLLLINASTVGTETLKNLVLPGIGNYTILDSGIVEEADLGVNFFLEDDSVGGFRAEHTCKYLQELNPDVKGNFITEPVESVLSRPDNLKPYSLILASSPIPPELLLIIQQHAEATHTPLFYIHSLGFYSHFSVHIPPDFPVVDTHPDPATLSDLRLLAPWPELTALTRKHTTDLDAMDHETHGHVPYVLLLLFYLDLWKESHNGKPPQNYREKTDFREMVRKGARTNNPEGGEENFDEAVGAVLKNLNMPELGSAVKEVFKAPE</sequence>
<accession>A0ACC3D4C3</accession>